<evidence type="ECO:0000313" key="8">
    <source>
        <dbReference type="EMBL" id="KAF2144270.1"/>
    </source>
</evidence>
<keyword evidence="8" id="KW-0503">Monooxygenase</keyword>
<organism evidence="8 9">
    <name type="scientific">Aplosporella prunicola CBS 121167</name>
    <dbReference type="NCBI Taxonomy" id="1176127"/>
    <lineage>
        <taxon>Eukaryota</taxon>
        <taxon>Fungi</taxon>
        <taxon>Dikarya</taxon>
        <taxon>Ascomycota</taxon>
        <taxon>Pezizomycotina</taxon>
        <taxon>Dothideomycetes</taxon>
        <taxon>Dothideomycetes incertae sedis</taxon>
        <taxon>Botryosphaeriales</taxon>
        <taxon>Aplosporellaceae</taxon>
        <taxon>Aplosporella</taxon>
    </lineage>
</organism>
<name>A0A6A6BJD0_9PEZI</name>
<evidence type="ECO:0000313" key="9">
    <source>
        <dbReference type="Proteomes" id="UP000799438"/>
    </source>
</evidence>
<dbReference type="RefSeq" id="XP_033399982.1">
    <property type="nucleotide sequence ID" value="XM_033536636.1"/>
</dbReference>
<dbReference type="GO" id="GO:0005576">
    <property type="term" value="C:extracellular region"/>
    <property type="evidence" value="ECO:0007669"/>
    <property type="project" value="UniProtKB-SubCell"/>
</dbReference>
<dbReference type="EMBL" id="ML995480">
    <property type="protein sequence ID" value="KAF2144270.1"/>
    <property type="molecule type" value="Genomic_DNA"/>
</dbReference>
<dbReference type="PANTHER" id="PTHR33353:SF11">
    <property type="entry name" value="GLYCOSYLHYDROLASE FAMILY 61-7 PROTEIN"/>
    <property type="match status" value="1"/>
</dbReference>
<dbReference type="GO" id="GO:0004497">
    <property type="term" value="F:monooxygenase activity"/>
    <property type="evidence" value="ECO:0007669"/>
    <property type="project" value="UniProtKB-KW"/>
</dbReference>
<dbReference type="Proteomes" id="UP000799438">
    <property type="component" value="Unassembled WGS sequence"/>
</dbReference>
<keyword evidence="5" id="KW-0136">Cellulose degradation</keyword>
<sequence>MKFFSAAAIVTTGLMAQVAHGHYIFEYLTANGEKGEAYQYIRKNTNNNSPVTDLESNDLRCNVGGLDGSSTDTVSVAAGSNVAFTADQAVYHQGPVSFYMTKVDDAKAADGSTPWFNIKNIGPTFTDGQAEWDLESSYNVTIPECVPAGEYLLRIQQLAIHNPGGLPQFYISCAQVKVTGGGSGTPSPTGKIPGMFHDTDPGYTANIYNQFTNYTVPGTAVWTC</sequence>
<accession>A0A6A6BJD0</accession>
<dbReference type="EC" id="1.14.99.56" evidence="5"/>
<evidence type="ECO:0000256" key="4">
    <source>
        <dbReference type="ARBA" id="ARBA00023157"/>
    </source>
</evidence>
<comment type="catalytic activity">
    <reaction evidence="5">
        <text>[(1-&gt;4)-beta-D-glucosyl]n+m + reduced acceptor + O2 = 4-dehydro-beta-D-glucosyl-[(1-&gt;4)-beta-D-glucosyl]n-1 + [(1-&gt;4)-beta-D-glucosyl]m + acceptor + H2O.</text>
        <dbReference type="EC" id="1.14.99.56"/>
    </reaction>
</comment>
<keyword evidence="4 5" id="KW-1015">Disulfide bond</keyword>
<keyword evidence="5" id="KW-0624">Polysaccharide degradation</keyword>
<feature type="chain" id="PRO_5025485194" description="AA9 family lytic polysaccharide monooxygenase" evidence="6">
    <location>
        <begin position="22"/>
        <end position="224"/>
    </location>
</feature>
<comment type="domain">
    <text evidence="5">Has a modular structure: an endo-beta-1,4-glucanase catalytic module at the N-terminus, a linker rich in serines and threonines, and a C-terminal carbohydrate-binding module (CBM).</text>
</comment>
<dbReference type="GO" id="GO:0030245">
    <property type="term" value="P:cellulose catabolic process"/>
    <property type="evidence" value="ECO:0007669"/>
    <property type="project" value="UniProtKB-UniRule"/>
</dbReference>
<proteinExistence type="predicted"/>
<dbReference type="Gene3D" id="2.70.50.70">
    <property type="match status" value="1"/>
</dbReference>
<keyword evidence="5" id="KW-0119">Carbohydrate metabolism</keyword>
<evidence type="ECO:0000256" key="5">
    <source>
        <dbReference type="RuleBase" id="RU368122"/>
    </source>
</evidence>
<comment type="function">
    <text evidence="5">Lytic polysaccharide monooxygenase (LMPO) that depolymerizes crystalline and amorphous polysaccharides via the oxidation of scissile alpha- or beta-(1-4)-glycosidic bonds, yielding C1 and/or C4 oxidation products. Catalysis by LPMOs requires the reduction of the active-site copper from Cu(II) to Cu(I) by a reducing agent and H(2)O(2) or O(2) as a cosubstrate.</text>
</comment>
<protein>
    <recommendedName>
        <fullName evidence="5">AA9 family lytic polysaccharide monooxygenase</fullName>
        <ecNumber evidence="5">1.14.99.56</ecNumber>
    </recommendedName>
    <alternativeName>
        <fullName evidence="5">Endo-beta-1,4-glucanase</fullName>
    </alternativeName>
    <alternativeName>
        <fullName evidence="5">Glycosyl hydrolase 61 family protein</fullName>
    </alternativeName>
</protein>
<dbReference type="Pfam" id="PF03443">
    <property type="entry name" value="AA9"/>
    <property type="match status" value="1"/>
</dbReference>
<feature type="domain" description="Auxiliary Activity family 9 catalytic" evidence="7">
    <location>
        <begin position="22"/>
        <end position="212"/>
    </location>
</feature>
<dbReference type="GO" id="GO:0030248">
    <property type="term" value="F:cellulose binding"/>
    <property type="evidence" value="ECO:0007669"/>
    <property type="project" value="UniProtKB-UniRule"/>
</dbReference>
<evidence type="ECO:0000256" key="6">
    <source>
        <dbReference type="SAM" id="SignalP"/>
    </source>
</evidence>
<keyword evidence="3 5" id="KW-0964">Secreted</keyword>
<comment type="subcellular location">
    <subcellularLocation>
        <location evidence="2 5">Secreted</location>
    </subcellularLocation>
</comment>
<evidence type="ECO:0000256" key="2">
    <source>
        <dbReference type="ARBA" id="ARBA00004613"/>
    </source>
</evidence>
<dbReference type="PANTHER" id="PTHR33353">
    <property type="entry name" value="PUTATIVE (AFU_ORTHOLOGUE AFUA_1G12560)-RELATED"/>
    <property type="match status" value="1"/>
</dbReference>
<keyword evidence="8" id="KW-0560">Oxidoreductase</keyword>
<dbReference type="AlphaFoldDB" id="A0A6A6BJD0"/>
<comment type="cofactor">
    <cofactor evidence="1">
        <name>Cu(2+)</name>
        <dbReference type="ChEBI" id="CHEBI:29036"/>
    </cofactor>
</comment>
<gene>
    <name evidence="8" type="ORF">K452DRAFT_223674</name>
</gene>
<evidence type="ECO:0000256" key="1">
    <source>
        <dbReference type="ARBA" id="ARBA00001973"/>
    </source>
</evidence>
<dbReference type="OrthoDB" id="6038816at2759"/>
<dbReference type="InterPro" id="IPR049892">
    <property type="entry name" value="AA9"/>
</dbReference>
<evidence type="ECO:0000256" key="3">
    <source>
        <dbReference type="ARBA" id="ARBA00022525"/>
    </source>
</evidence>
<dbReference type="CDD" id="cd21175">
    <property type="entry name" value="LPMO_AA9"/>
    <property type="match status" value="1"/>
</dbReference>
<dbReference type="InterPro" id="IPR005103">
    <property type="entry name" value="AA9_LPMO"/>
</dbReference>
<feature type="signal peptide" evidence="6">
    <location>
        <begin position="1"/>
        <end position="21"/>
    </location>
</feature>
<dbReference type="GeneID" id="54294132"/>
<dbReference type="GO" id="GO:0008810">
    <property type="term" value="F:cellulase activity"/>
    <property type="evidence" value="ECO:0007669"/>
    <property type="project" value="UniProtKB-UniRule"/>
</dbReference>
<keyword evidence="6" id="KW-0732">Signal</keyword>
<evidence type="ECO:0000259" key="7">
    <source>
        <dbReference type="Pfam" id="PF03443"/>
    </source>
</evidence>
<keyword evidence="9" id="KW-1185">Reference proteome</keyword>
<reference evidence="8" key="1">
    <citation type="journal article" date="2020" name="Stud. Mycol.">
        <title>101 Dothideomycetes genomes: a test case for predicting lifestyles and emergence of pathogens.</title>
        <authorList>
            <person name="Haridas S."/>
            <person name="Albert R."/>
            <person name="Binder M."/>
            <person name="Bloem J."/>
            <person name="Labutti K."/>
            <person name="Salamov A."/>
            <person name="Andreopoulos B."/>
            <person name="Baker S."/>
            <person name="Barry K."/>
            <person name="Bills G."/>
            <person name="Bluhm B."/>
            <person name="Cannon C."/>
            <person name="Castanera R."/>
            <person name="Culley D."/>
            <person name="Daum C."/>
            <person name="Ezra D."/>
            <person name="Gonzalez J."/>
            <person name="Henrissat B."/>
            <person name="Kuo A."/>
            <person name="Liang C."/>
            <person name="Lipzen A."/>
            <person name="Lutzoni F."/>
            <person name="Magnuson J."/>
            <person name="Mondo S."/>
            <person name="Nolan M."/>
            <person name="Ohm R."/>
            <person name="Pangilinan J."/>
            <person name="Park H.-J."/>
            <person name="Ramirez L."/>
            <person name="Alfaro M."/>
            <person name="Sun H."/>
            <person name="Tritt A."/>
            <person name="Yoshinaga Y."/>
            <person name="Zwiers L.-H."/>
            <person name="Turgeon B."/>
            <person name="Goodwin S."/>
            <person name="Spatafora J."/>
            <person name="Crous P."/>
            <person name="Grigoriev I."/>
        </authorList>
    </citation>
    <scope>NUCLEOTIDE SEQUENCE</scope>
    <source>
        <strain evidence="8">CBS 121167</strain>
    </source>
</reference>